<proteinExistence type="inferred from homology"/>
<dbReference type="GO" id="GO:0005856">
    <property type="term" value="C:cytoskeleton"/>
    <property type="evidence" value="ECO:0007669"/>
    <property type="project" value="TreeGrafter"/>
</dbReference>
<evidence type="ECO:0000313" key="3">
    <source>
        <dbReference type="Proteomes" id="UP000515159"/>
    </source>
</evidence>
<feature type="compositionally biased region" description="Basic residues" evidence="2">
    <location>
        <begin position="62"/>
        <end position="71"/>
    </location>
</feature>
<dbReference type="GeneID" id="117347893"/>
<sequence length="490" mass="56544">MAQTTAPLAVPEFSCICQLCDCGRHRHHKNCTKGITPVQELPVSQRCQLSHYKSTFTSPRNVHPRSSKRPLRTPLLPSHPSMTFDTTQRSEFIPKELGERTKPYMPKELYKAPEEPLLSETMYSLHFPPKEPVINTVRRPPSNIHGSQAKFQDHTTNKDFFKDWKSGPQPRYGELPAIAGSLLAPDRTTKMKTTTQEHFIQKNIPKPHLIKRIQSNITIEGSHTMTTTHQSAYQPLPLQSQVLPKTHLSERVATKRPHMETVTKYQRDFPVYQSLPTRVRPIYPPLDNLAVNSSFNNDFKTVQRETYHGWDVSKHQRPALIRLKEELTAMERAKEEMFDGNTVTKLSYPLLTQHRQPVEPVKRPETVLKSLKAKFNGTTANKIFFQDWGVQPRIRYGDKYDGLYLRPLARLEDETTTKSTFLPKKAEKVKNCKPQHDFIELIGDQDFATVHRETYRPIPLPVCRLQTYLIQQQKEKEAKENLMSPVSLKG</sequence>
<keyword evidence="3" id="KW-1185">Reference proteome</keyword>
<dbReference type="InParanoid" id="A0A6P8PKV8"/>
<protein>
    <submittedName>
        <fullName evidence="4">Stabilizer of axonemal microtubules 1-like isoform X1</fullName>
    </submittedName>
</protein>
<dbReference type="OrthoDB" id="9973968at2759"/>
<dbReference type="PANTHER" id="PTHR31516:SF18">
    <property type="entry name" value="TRANSLATION INITIATION FACTOR IF-2"/>
    <property type="match status" value="1"/>
</dbReference>
<evidence type="ECO:0000256" key="1">
    <source>
        <dbReference type="ARBA" id="ARBA00008738"/>
    </source>
</evidence>
<gene>
    <name evidence="4" type="primary">LOC117347893</name>
</gene>
<dbReference type="KEGG" id="gsh:117347893"/>
<feature type="region of interest" description="Disordered" evidence="2">
    <location>
        <begin position="56"/>
        <end position="85"/>
    </location>
</feature>
<dbReference type="Proteomes" id="UP000515159">
    <property type="component" value="Chromosome 13"/>
</dbReference>
<dbReference type="PANTHER" id="PTHR31516">
    <property type="entry name" value="STABILIZER OF AXONEMAL MICROTUBULES 2"/>
    <property type="match status" value="1"/>
</dbReference>
<dbReference type="RefSeq" id="XP_033775273.1">
    <property type="nucleotide sequence ID" value="XM_033919382.1"/>
</dbReference>
<dbReference type="GO" id="GO:0008017">
    <property type="term" value="F:microtubule binding"/>
    <property type="evidence" value="ECO:0007669"/>
    <property type="project" value="InterPro"/>
</dbReference>
<dbReference type="InterPro" id="IPR033336">
    <property type="entry name" value="SAXO1/2"/>
</dbReference>
<accession>A0A6P8PKV8</accession>
<comment type="similarity">
    <text evidence="1">Belongs to the FAM154 family.</text>
</comment>
<evidence type="ECO:0000313" key="4">
    <source>
        <dbReference type="RefSeq" id="XP_033775273.1"/>
    </source>
</evidence>
<dbReference type="AlphaFoldDB" id="A0A6P8PKV8"/>
<organism evidence="3 4">
    <name type="scientific">Geotrypetes seraphini</name>
    <name type="common">Gaboon caecilian</name>
    <name type="synonym">Caecilia seraphini</name>
    <dbReference type="NCBI Taxonomy" id="260995"/>
    <lineage>
        <taxon>Eukaryota</taxon>
        <taxon>Metazoa</taxon>
        <taxon>Chordata</taxon>
        <taxon>Craniata</taxon>
        <taxon>Vertebrata</taxon>
        <taxon>Euteleostomi</taxon>
        <taxon>Amphibia</taxon>
        <taxon>Gymnophiona</taxon>
        <taxon>Geotrypetes</taxon>
    </lineage>
</organism>
<evidence type="ECO:0000256" key="2">
    <source>
        <dbReference type="SAM" id="MobiDB-lite"/>
    </source>
</evidence>
<reference evidence="4" key="1">
    <citation type="submission" date="2025-08" db="UniProtKB">
        <authorList>
            <consortium name="RefSeq"/>
        </authorList>
    </citation>
    <scope>IDENTIFICATION</scope>
</reference>
<name>A0A6P8PKV8_GEOSA</name>